<dbReference type="CDD" id="cd09917">
    <property type="entry name" value="F-box_SF"/>
    <property type="match status" value="1"/>
</dbReference>
<dbReference type="EMBL" id="CP144089">
    <property type="protein sequence ID" value="WWD07700.1"/>
    <property type="molecule type" value="Genomic_DNA"/>
</dbReference>
<dbReference type="InterPro" id="IPR036047">
    <property type="entry name" value="F-box-like_dom_sf"/>
</dbReference>
<evidence type="ECO:0000313" key="3">
    <source>
        <dbReference type="Proteomes" id="UP001358614"/>
    </source>
</evidence>
<gene>
    <name evidence="2" type="ORF">V865_005802</name>
</gene>
<dbReference type="RefSeq" id="XP_066085667.1">
    <property type="nucleotide sequence ID" value="XM_066229570.1"/>
</dbReference>
<dbReference type="Proteomes" id="UP001358614">
    <property type="component" value="Chromosome 1"/>
</dbReference>
<evidence type="ECO:0000259" key="1">
    <source>
        <dbReference type="Pfam" id="PF12937"/>
    </source>
</evidence>
<protein>
    <recommendedName>
        <fullName evidence="1">F-box domain-containing protein</fullName>
    </recommendedName>
</protein>
<dbReference type="GeneID" id="91104603"/>
<dbReference type="KEGG" id="ker:91104603"/>
<accession>A0AAX4KMI3</accession>
<organism evidence="2 3">
    <name type="scientific">Kwoniella europaea PYCC6329</name>
    <dbReference type="NCBI Taxonomy" id="1423913"/>
    <lineage>
        <taxon>Eukaryota</taxon>
        <taxon>Fungi</taxon>
        <taxon>Dikarya</taxon>
        <taxon>Basidiomycota</taxon>
        <taxon>Agaricomycotina</taxon>
        <taxon>Tremellomycetes</taxon>
        <taxon>Tremellales</taxon>
        <taxon>Cryptococcaceae</taxon>
        <taxon>Kwoniella</taxon>
    </lineage>
</organism>
<dbReference type="AlphaFoldDB" id="A0AAX4KMI3"/>
<dbReference type="InterPro" id="IPR001810">
    <property type="entry name" value="F-box_dom"/>
</dbReference>
<feature type="domain" description="F-box" evidence="1">
    <location>
        <begin position="12"/>
        <end position="55"/>
    </location>
</feature>
<dbReference type="SUPFAM" id="SSF81383">
    <property type="entry name" value="F-box domain"/>
    <property type="match status" value="1"/>
</dbReference>
<keyword evidence="3" id="KW-1185">Reference proteome</keyword>
<reference evidence="2 3" key="1">
    <citation type="submission" date="2024-01" db="EMBL/GenBank/DDBJ databases">
        <title>Comparative genomics of Cryptococcus and Kwoniella reveals pathogenesis evolution and contrasting modes of karyotype evolution via chromosome fusion or intercentromeric recombination.</title>
        <authorList>
            <person name="Coelho M.A."/>
            <person name="David-Palma M."/>
            <person name="Shea T."/>
            <person name="Bowers K."/>
            <person name="McGinley-Smith S."/>
            <person name="Mohammad A.W."/>
            <person name="Gnirke A."/>
            <person name="Yurkov A.M."/>
            <person name="Nowrousian M."/>
            <person name="Sun S."/>
            <person name="Cuomo C.A."/>
            <person name="Heitman J."/>
        </authorList>
    </citation>
    <scope>NUCLEOTIDE SEQUENCE [LARGE SCALE GENOMIC DNA]</scope>
    <source>
        <strain evidence="2 3">PYCC6329</strain>
    </source>
</reference>
<evidence type="ECO:0000313" key="2">
    <source>
        <dbReference type="EMBL" id="WWD07700.1"/>
    </source>
</evidence>
<proteinExistence type="predicted"/>
<dbReference type="Pfam" id="PF12937">
    <property type="entry name" value="F-box-like"/>
    <property type="match status" value="1"/>
</dbReference>
<name>A0AAX4KMI3_9TREE</name>
<sequence length="321" mass="36980">MSLNTPIPILLPEVLSHILMFLDTSHRSDLASCARVSTQFNHAATPILYSHVVLRSDQDLGMLLPQPSVQGGKRRKDLLKHVHFITIADGRDRYFWNLINLCEGWKSTGLNTIRIACGLHPPPYALSSMVNILKPAQIIIETGVEEVSTRLHFTLHRSLVFSSNLKERVTVIFEMGIETYSKPLELTSPQAFVYPRDFSLPKLHQVKKLVWIFPPGRENLYEAMYTYLIKTSTYLPLDAEMILVHRFEEIDEHADEKAMGCQEDLDSSLPKSTTREELLDAVFHRTPPIDEIYRGMSSGDYIEKRMDKIRFISTEKYYRRE</sequence>